<evidence type="ECO:0000313" key="3">
    <source>
        <dbReference type="Proteomes" id="UP000216101"/>
    </source>
</evidence>
<dbReference type="Gene3D" id="3.30.160.670">
    <property type="match status" value="1"/>
</dbReference>
<accession>A0A266Q8D9</accession>
<dbReference type="InterPro" id="IPR025411">
    <property type="entry name" value="DUF4136"/>
</dbReference>
<organism evidence="2 3">
    <name type="scientific">Cellvibrio mixtus</name>
    <dbReference type="NCBI Taxonomy" id="39650"/>
    <lineage>
        <taxon>Bacteria</taxon>
        <taxon>Pseudomonadati</taxon>
        <taxon>Pseudomonadota</taxon>
        <taxon>Gammaproteobacteria</taxon>
        <taxon>Cellvibrionales</taxon>
        <taxon>Cellvibrionaceae</taxon>
        <taxon>Cellvibrio</taxon>
    </lineage>
</organism>
<keyword evidence="3" id="KW-1185">Reference proteome</keyword>
<name>A0A266Q8D9_9GAMM</name>
<reference evidence="3" key="1">
    <citation type="submission" date="2017-05" db="EMBL/GenBank/DDBJ databases">
        <authorList>
            <person name="Barney B.M."/>
        </authorList>
    </citation>
    <scope>NUCLEOTIDE SEQUENCE [LARGE SCALE GENOMIC DNA]</scope>
    <source>
        <strain evidence="3">PSBB022</strain>
    </source>
</reference>
<gene>
    <name evidence="2" type="ORF">CBP51_03555</name>
</gene>
<sequence length="211" mass="23291">MLNSPPCSPHRFKTEFTMMTLPTGLIKVTRFTMLLALLSAILSSCSSIKYREMQAASPELKGLKTYHWERPALDAASGANAQQFDATFRAEIDKGMAIKGYVYSADNAQLLLDYRIAVVTRPGIEEPNYGPHWIRDDTGNFRFTGWEDPQGASNLLEHGIITISMRATRTEHLLWEGGASKLLTSGVEQTNPVSAAKTAASVLLHRIPAPR</sequence>
<evidence type="ECO:0000313" key="2">
    <source>
        <dbReference type="EMBL" id="OZY86118.1"/>
    </source>
</evidence>
<comment type="caution">
    <text evidence="2">The sequence shown here is derived from an EMBL/GenBank/DDBJ whole genome shotgun (WGS) entry which is preliminary data.</text>
</comment>
<dbReference type="AlphaFoldDB" id="A0A266Q8D9"/>
<proteinExistence type="predicted"/>
<evidence type="ECO:0000259" key="1">
    <source>
        <dbReference type="Pfam" id="PF13590"/>
    </source>
</evidence>
<protein>
    <recommendedName>
        <fullName evidence="1">DUF4136 domain-containing protein</fullName>
    </recommendedName>
</protein>
<feature type="domain" description="DUF4136" evidence="1">
    <location>
        <begin position="58"/>
        <end position="191"/>
    </location>
</feature>
<dbReference type="Proteomes" id="UP000216101">
    <property type="component" value="Unassembled WGS sequence"/>
</dbReference>
<dbReference type="Pfam" id="PF13590">
    <property type="entry name" value="DUF4136"/>
    <property type="match status" value="1"/>
</dbReference>
<dbReference type="EMBL" id="NHNI01000001">
    <property type="protein sequence ID" value="OZY86118.1"/>
    <property type="molecule type" value="Genomic_DNA"/>
</dbReference>